<feature type="compositionally biased region" description="Low complexity" evidence="6">
    <location>
        <begin position="227"/>
        <end position="241"/>
    </location>
</feature>
<keyword evidence="5" id="KW-0106">Calcium</keyword>
<feature type="binding site" evidence="5">
    <location>
        <position position="345"/>
    </location>
    <ligand>
        <name>Ca(2+)</name>
        <dbReference type="ChEBI" id="CHEBI:29108"/>
    </ligand>
</feature>
<dbReference type="InterPro" id="IPR014395">
    <property type="entry name" value="Pen/GL7ACA/AHL_acylase"/>
</dbReference>
<dbReference type="InterPro" id="IPR002692">
    <property type="entry name" value="S45"/>
</dbReference>
<evidence type="ECO:0000256" key="2">
    <source>
        <dbReference type="ARBA" id="ARBA00022801"/>
    </source>
</evidence>
<dbReference type="EMBL" id="JACHIA010000003">
    <property type="protein sequence ID" value="MBB6069988.1"/>
    <property type="molecule type" value="Genomic_DNA"/>
</dbReference>
<comment type="cofactor">
    <cofactor evidence="5">
        <name>Ca(2+)</name>
        <dbReference type="ChEBI" id="CHEBI:29108"/>
    </cofactor>
    <text evidence="5">Binds 1 Ca(2+) ion per dimer.</text>
</comment>
<sequence length="798" mass="87397">MLKKIGYVLLGIVLLLLLAAAGGRWWIGRSQADPGRDAALAGLSAPVEVWRDSLFVPHVWAKSDADLFRAMGYVHAQDRLFQMEMFRRVADGRLAEILGEPLLKTDRFLRTVGMGRAAAENERRLKPEERRLLQAYADGVNAWIRDHPGPLPPEFVTLRFTPEPWTVRNSLSLGKIMAWDLADWEGGLTVQRALDNVGEALGRDLLPVYPDSGLTILGDDAQWRGKASGPAAAPAAPRPTASRVRGDVPLPEAPALALRALDAVSTTRASNGWVIGGSRTKSGKPIVANDMHLGLRAPSLWYLAALHGGGFNITGMMLPGVPIVVVGHSDRVAWGYTNAMVDDVDFYVEQVDAAQPGRYRTPGGWENFVARPETIQVKGSQPVIHTVRVTRHGPVLSDVEPRAGNRVMSMRWTAYEPSTEVTALMAMNQARSADEFVGALRGFNNPHQNVVFADADGRFGYWMGGRVPVRRSGDGLLPYEGWTDAGDWVRFLDFDEHPHVINPAEGFVVTANNRQVGDAYPFHISNGWAEPYRAVRIRQMVESGRALTAADVAREQMDVMDVFALRHLPRAVRAAEAAGLGDAARLLRGWDGRAEIDSRPAAIFYAWFEEFRARVGNDEFRGKPVFFPRTTFARVLDAGGGRWVDDVTTDSVETLDGLAAAAMRTAVQTVGARAWGDIHTTSIDHPLGVVGALDKALGLNIGPFPNRGSSYTVNVAGYGGRTPPFSNAYGASQRHVVDMADVDGSGGFVIPTGQSGNPLSRHYRDQTPMWREGRLWLIPLDRAKAERRVVARMTLRPE</sequence>
<evidence type="ECO:0000256" key="4">
    <source>
        <dbReference type="PIRSR" id="PIRSR001227-1"/>
    </source>
</evidence>
<evidence type="ECO:0000256" key="1">
    <source>
        <dbReference type="ARBA" id="ARBA00006586"/>
    </source>
</evidence>
<gene>
    <name evidence="7" type="ORF">HNQ61_001605</name>
</gene>
<accession>A0A841GVV9</accession>
<dbReference type="InterPro" id="IPR023343">
    <property type="entry name" value="Penicillin_amidase_dom1"/>
</dbReference>
<dbReference type="Gene3D" id="3.60.20.10">
    <property type="entry name" value="Glutamine Phosphoribosylpyrophosphate, subunit 1, domain 1"/>
    <property type="match status" value="1"/>
</dbReference>
<dbReference type="PANTHER" id="PTHR34218">
    <property type="entry name" value="PEPTIDASE S45 PENICILLIN AMIDASE"/>
    <property type="match status" value="1"/>
</dbReference>
<dbReference type="Gene3D" id="1.10.1400.10">
    <property type="match status" value="1"/>
</dbReference>
<evidence type="ECO:0000256" key="5">
    <source>
        <dbReference type="PIRSR" id="PIRSR001227-2"/>
    </source>
</evidence>
<dbReference type="InterPro" id="IPR029055">
    <property type="entry name" value="Ntn_hydrolases_N"/>
</dbReference>
<evidence type="ECO:0000313" key="8">
    <source>
        <dbReference type="Proteomes" id="UP000582837"/>
    </source>
</evidence>
<feature type="active site" description="Nucleophile" evidence="4">
    <location>
        <position position="270"/>
    </location>
</feature>
<dbReference type="InterPro" id="IPR043147">
    <property type="entry name" value="Penicillin_amidase_A-knob"/>
</dbReference>
<dbReference type="Gene3D" id="1.10.439.10">
    <property type="entry name" value="Penicillin Amidohydrolase, domain 1"/>
    <property type="match status" value="1"/>
</dbReference>
<evidence type="ECO:0000256" key="3">
    <source>
        <dbReference type="ARBA" id="ARBA00023145"/>
    </source>
</evidence>
<feature type="binding site" evidence="5">
    <location>
        <position position="342"/>
    </location>
    <ligand>
        <name>Ca(2+)</name>
        <dbReference type="ChEBI" id="CHEBI:29108"/>
    </ligand>
</feature>
<keyword evidence="3" id="KW-0865">Zymogen</keyword>
<dbReference type="SUPFAM" id="SSF56235">
    <property type="entry name" value="N-terminal nucleophile aminohydrolases (Ntn hydrolases)"/>
    <property type="match status" value="1"/>
</dbReference>
<feature type="binding site" evidence="5">
    <location>
        <position position="344"/>
    </location>
    <ligand>
        <name>Ca(2+)</name>
        <dbReference type="ChEBI" id="CHEBI:29108"/>
    </ligand>
</feature>
<reference evidence="7 8" key="1">
    <citation type="submission" date="2020-08" db="EMBL/GenBank/DDBJ databases">
        <title>Genomic Encyclopedia of Type Strains, Phase IV (KMG-IV): sequencing the most valuable type-strain genomes for metagenomic binning, comparative biology and taxonomic classification.</title>
        <authorList>
            <person name="Goeker M."/>
        </authorList>
    </citation>
    <scope>NUCLEOTIDE SEQUENCE [LARGE SCALE GENOMIC DNA]</scope>
    <source>
        <strain evidence="7 8">DSM 29007</strain>
    </source>
</reference>
<organism evidence="7 8">
    <name type="scientific">Longimicrobium terrae</name>
    <dbReference type="NCBI Taxonomy" id="1639882"/>
    <lineage>
        <taxon>Bacteria</taxon>
        <taxon>Pseudomonadati</taxon>
        <taxon>Gemmatimonadota</taxon>
        <taxon>Longimicrobiia</taxon>
        <taxon>Longimicrobiales</taxon>
        <taxon>Longimicrobiaceae</taxon>
        <taxon>Longimicrobium</taxon>
    </lineage>
</organism>
<dbReference type="PANTHER" id="PTHR34218:SF4">
    <property type="entry name" value="ACYL-HOMOSERINE LACTONE ACYLASE QUIP"/>
    <property type="match status" value="1"/>
</dbReference>
<protein>
    <submittedName>
        <fullName evidence="7">Penicillin amidase</fullName>
        <ecNumber evidence="7">3.5.1.11</ecNumber>
    </submittedName>
</protein>
<keyword evidence="8" id="KW-1185">Reference proteome</keyword>
<dbReference type="GO" id="GO:0017000">
    <property type="term" value="P:antibiotic biosynthetic process"/>
    <property type="evidence" value="ECO:0007669"/>
    <property type="project" value="InterPro"/>
</dbReference>
<dbReference type="Pfam" id="PF01804">
    <property type="entry name" value="Penicil_amidase"/>
    <property type="match status" value="1"/>
</dbReference>
<name>A0A841GVV9_9BACT</name>
<keyword evidence="5" id="KW-0479">Metal-binding</keyword>
<dbReference type="InterPro" id="IPR043146">
    <property type="entry name" value="Penicillin_amidase_N_B-knob"/>
</dbReference>
<evidence type="ECO:0000313" key="7">
    <source>
        <dbReference type="EMBL" id="MBB6069988.1"/>
    </source>
</evidence>
<dbReference type="RefSeq" id="WP_170039652.1">
    <property type="nucleotide sequence ID" value="NZ_JABDTL010000002.1"/>
</dbReference>
<dbReference type="Proteomes" id="UP000582837">
    <property type="component" value="Unassembled WGS sequence"/>
</dbReference>
<evidence type="ECO:0000256" key="6">
    <source>
        <dbReference type="SAM" id="MobiDB-lite"/>
    </source>
</evidence>
<dbReference type="GO" id="GO:0046872">
    <property type="term" value="F:metal ion binding"/>
    <property type="evidence" value="ECO:0007669"/>
    <property type="project" value="UniProtKB-KW"/>
</dbReference>
<dbReference type="PIRSF" id="PIRSF001227">
    <property type="entry name" value="Pen_acylase"/>
    <property type="match status" value="1"/>
</dbReference>
<proteinExistence type="inferred from homology"/>
<dbReference type="AlphaFoldDB" id="A0A841GVV9"/>
<feature type="region of interest" description="Disordered" evidence="6">
    <location>
        <begin position="225"/>
        <end position="247"/>
    </location>
</feature>
<dbReference type="CDD" id="cd03747">
    <property type="entry name" value="Ntn_PGA_like"/>
    <property type="match status" value="1"/>
</dbReference>
<comment type="similarity">
    <text evidence="1">Belongs to the peptidase S45 family.</text>
</comment>
<dbReference type="Gene3D" id="2.30.120.10">
    <property type="match status" value="1"/>
</dbReference>
<dbReference type="EC" id="3.5.1.11" evidence="7"/>
<comment type="caution">
    <text evidence="7">The sequence shown here is derived from an EMBL/GenBank/DDBJ whole genome shotgun (WGS) entry which is preliminary data.</text>
</comment>
<keyword evidence="2 7" id="KW-0378">Hydrolase</keyword>
<dbReference type="GO" id="GO:0008953">
    <property type="term" value="F:penicillin amidase activity"/>
    <property type="evidence" value="ECO:0007669"/>
    <property type="project" value="UniProtKB-EC"/>
</dbReference>